<evidence type="ECO:0000313" key="1">
    <source>
        <dbReference type="EMBL" id="GEQ73256.1"/>
    </source>
</evidence>
<proteinExistence type="predicted"/>
<dbReference type="AlphaFoldDB" id="A0A5A7M6M9"/>
<gene>
    <name evidence="1" type="ORF">CTTA_0261</name>
</gene>
<dbReference type="RefSeq" id="WP_149354384.1">
    <property type="nucleotide sequence ID" value="NZ_BKBW01000001.1"/>
</dbReference>
<dbReference type="EMBL" id="BKBW01000001">
    <property type="protein sequence ID" value="GEQ73256.1"/>
    <property type="molecule type" value="Genomic_DNA"/>
</dbReference>
<accession>A0A5A7M6M9</accession>
<comment type="caution">
    <text evidence="1">The sequence shown here is derived from an EMBL/GenBank/DDBJ whole genome shotgun (WGS) entry which is preliminary data.</text>
</comment>
<organism evidence="1 2">
    <name type="scientific">Comamonas testosteroni</name>
    <name type="common">Pseudomonas testosteroni</name>
    <dbReference type="NCBI Taxonomy" id="285"/>
    <lineage>
        <taxon>Bacteria</taxon>
        <taxon>Pseudomonadati</taxon>
        <taxon>Pseudomonadota</taxon>
        <taxon>Betaproteobacteria</taxon>
        <taxon>Burkholderiales</taxon>
        <taxon>Comamonadaceae</taxon>
        <taxon>Comamonas</taxon>
    </lineage>
</organism>
<dbReference type="Proteomes" id="UP000323105">
    <property type="component" value="Unassembled WGS sequence"/>
</dbReference>
<reference evidence="1 2" key="1">
    <citation type="journal article" date="2019" name="Microbiol. Resour. Announc.">
        <title>Draft Genome Sequence of Comamonas testosteroni TA441, a Bacterium That Has a Cryptic Phenol Degradation Gene Cluster.</title>
        <authorList>
            <person name="Arai H."/>
            <person name="Ishii M."/>
        </authorList>
    </citation>
    <scope>NUCLEOTIDE SEQUENCE [LARGE SCALE GENOMIC DNA]</scope>
    <source>
        <strain evidence="1 2">TA441</strain>
    </source>
</reference>
<protein>
    <submittedName>
        <fullName evidence="1">Uncharacterized protein</fullName>
    </submittedName>
</protein>
<evidence type="ECO:0000313" key="2">
    <source>
        <dbReference type="Proteomes" id="UP000323105"/>
    </source>
</evidence>
<sequence>MDQNITALHSYRAILIPAHTAGNVEALADAGLLPTIRIKAGNPTQAKVNAHVASGQGVLRVERVEG</sequence>
<name>A0A5A7M6M9_COMTE</name>